<dbReference type="Ensembl" id="ENSPSMT00000002720.1">
    <property type="protein sequence ID" value="ENSPSMP00000002303.1"/>
    <property type="gene ID" value="ENSPSMG00000001780.1"/>
</dbReference>
<organism evidence="2 3">
    <name type="scientific">Prolemur simus</name>
    <name type="common">Greater bamboo lemur</name>
    <name type="synonym">Hapalemur simus</name>
    <dbReference type="NCBI Taxonomy" id="1328070"/>
    <lineage>
        <taxon>Eukaryota</taxon>
        <taxon>Metazoa</taxon>
        <taxon>Chordata</taxon>
        <taxon>Craniata</taxon>
        <taxon>Vertebrata</taxon>
        <taxon>Euteleostomi</taxon>
        <taxon>Mammalia</taxon>
        <taxon>Eutheria</taxon>
        <taxon>Euarchontoglires</taxon>
        <taxon>Primates</taxon>
        <taxon>Strepsirrhini</taxon>
        <taxon>Lemuriformes</taxon>
        <taxon>Lemuridae</taxon>
        <taxon>Prolemur</taxon>
    </lineage>
</organism>
<dbReference type="Proteomes" id="UP000694414">
    <property type="component" value="Unplaced"/>
</dbReference>
<keyword evidence="3" id="KW-1185">Reference proteome</keyword>
<reference evidence="2" key="2">
    <citation type="submission" date="2025-09" db="UniProtKB">
        <authorList>
            <consortium name="Ensembl"/>
        </authorList>
    </citation>
    <scope>IDENTIFICATION</scope>
</reference>
<reference evidence="2" key="1">
    <citation type="submission" date="2025-08" db="UniProtKB">
        <authorList>
            <consortium name="Ensembl"/>
        </authorList>
    </citation>
    <scope>IDENTIFICATION</scope>
</reference>
<feature type="compositionally biased region" description="Polar residues" evidence="1">
    <location>
        <begin position="75"/>
        <end position="87"/>
    </location>
</feature>
<dbReference type="AlphaFoldDB" id="A0A8C8YIF0"/>
<protein>
    <submittedName>
        <fullName evidence="2">Uncharacterized protein</fullName>
    </submittedName>
</protein>
<dbReference type="GeneTree" id="ENSGT00960000190053"/>
<name>A0A8C8YIF0_PROSS</name>
<evidence type="ECO:0000256" key="1">
    <source>
        <dbReference type="SAM" id="MobiDB-lite"/>
    </source>
</evidence>
<evidence type="ECO:0000313" key="3">
    <source>
        <dbReference type="Proteomes" id="UP000694414"/>
    </source>
</evidence>
<proteinExistence type="predicted"/>
<sequence>MYHSCFLEGTQIHIADLTSTSAFPQPSVKVLYCAKKTKAKKKKKKKKRKKKEKNKKKAKENKKHTENKQQKRIKPQNSDYYFSVSFM</sequence>
<evidence type="ECO:0000313" key="2">
    <source>
        <dbReference type="Ensembl" id="ENSPSMP00000002303.1"/>
    </source>
</evidence>
<feature type="compositionally biased region" description="Basic residues" evidence="1">
    <location>
        <begin position="35"/>
        <end position="62"/>
    </location>
</feature>
<feature type="region of interest" description="Disordered" evidence="1">
    <location>
        <begin position="34"/>
        <end position="87"/>
    </location>
</feature>
<accession>A0A8C8YIF0</accession>